<evidence type="ECO:0000313" key="1">
    <source>
        <dbReference type="EMBL" id="SEB44231.1"/>
    </source>
</evidence>
<proteinExistence type="predicted"/>
<accession>A0AB38A4W4</accession>
<gene>
    <name evidence="1" type="ORF">SAMN04489746_0236</name>
</gene>
<evidence type="ECO:0000313" key="2">
    <source>
        <dbReference type="Proteomes" id="UP000183687"/>
    </source>
</evidence>
<dbReference type="RefSeq" id="WP_057001972.1">
    <property type="nucleotide sequence ID" value="NZ_CALJSN010000005.1"/>
</dbReference>
<reference evidence="1 2" key="1">
    <citation type="submission" date="2016-10" db="EMBL/GenBank/DDBJ databases">
        <authorList>
            <person name="Varghese N."/>
            <person name="Submissions S."/>
        </authorList>
    </citation>
    <scope>NUCLEOTIDE SEQUENCE [LARGE SCALE GENOMIC DNA]</scope>
    <source>
        <strain evidence="1 2">DSM 20586</strain>
    </source>
</reference>
<dbReference type="EMBL" id="FNSH01000001">
    <property type="protein sequence ID" value="SEB44231.1"/>
    <property type="molecule type" value="Genomic_DNA"/>
</dbReference>
<comment type="caution">
    <text evidence="1">The sequence shown here is derived from an EMBL/GenBank/DDBJ whole genome shotgun (WGS) entry which is preliminary data.</text>
</comment>
<sequence>MDDQKIYELKEAIKLELTHVQNLDEFLEEHGLYYKEWEQLFEYAIRQSNELAWLKKHREDNYGIASTTAVIKKITLDSDKAQLTVEIRNIKDVLSVQPLVGQDICVEMFPEYMPLPLEYSEEQAKLM</sequence>
<name>A0AB38A4W4_9ACTN</name>
<organism evidence="1 2">
    <name type="scientific">Atopobium minutum</name>
    <dbReference type="NCBI Taxonomy" id="1381"/>
    <lineage>
        <taxon>Bacteria</taxon>
        <taxon>Bacillati</taxon>
        <taxon>Actinomycetota</taxon>
        <taxon>Coriobacteriia</taxon>
        <taxon>Coriobacteriales</taxon>
        <taxon>Atopobiaceae</taxon>
        <taxon>Atopobium</taxon>
    </lineage>
</organism>
<dbReference type="Proteomes" id="UP000183687">
    <property type="component" value="Unassembled WGS sequence"/>
</dbReference>
<dbReference type="AlphaFoldDB" id="A0AB38A4W4"/>
<protein>
    <submittedName>
        <fullName evidence="1">Uncharacterized protein</fullName>
    </submittedName>
</protein>